<proteinExistence type="predicted"/>
<evidence type="ECO:0000313" key="2">
    <source>
        <dbReference type="Proteomes" id="UP000070675"/>
    </source>
</evidence>
<dbReference type="AlphaFoldDB" id="A0A133XSN2"/>
<protein>
    <submittedName>
        <fullName evidence="1">Uncharacterized protein</fullName>
    </submittedName>
</protein>
<dbReference type="STRING" id="1393034.HMPREF3192_01163"/>
<reference evidence="2" key="1">
    <citation type="submission" date="2016-01" db="EMBL/GenBank/DDBJ databases">
        <authorList>
            <person name="Mitreva M."/>
            <person name="Pepin K.H."/>
            <person name="Mihindukulasuriya K.A."/>
            <person name="Fulton R."/>
            <person name="Fronick C."/>
            <person name="O'Laughlin M."/>
            <person name="Miner T."/>
            <person name="Herter B."/>
            <person name="Rosa B.A."/>
            <person name="Cordes M."/>
            <person name="Tomlinson C."/>
            <person name="Wollam A."/>
            <person name="Palsikar V.B."/>
            <person name="Mardis E.R."/>
            <person name="Wilson R.K."/>
        </authorList>
    </citation>
    <scope>NUCLEOTIDE SEQUENCE [LARGE SCALE GENOMIC DNA]</scope>
    <source>
        <strain evidence="2">DNF00019</strain>
    </source>
</reference>
<dbReference type="Proteomes" id="UP000070675">
    <property type="component" value="Unassembled WGS sequence"/>
</dbReference>
<dbReference type="EMBL" id="LSCR01000029">
    <property type="protein sequence ID" value="KXB33930.1"/>
    <property type="molecule type" value="Genomic_DNA"/>
</dbReference>
<keyword evidence="2" id="KW-1185">Reference proteome</keyword>
<gene>
    <name evidence="1" type="ORF">HMPREF3192_01163</name>
</gene>
<evidence type="ECO:0000313" key="1">
    <source>
        <dbReference type="EMBL" id="KXB33930.1"/>
    </source>
</evidence>
<comment type="caution">
    <text evidence="1">The sequence shown here is derived from an EMBL/GenBank/DDBJ whole genome shotgun (WGS) entry which is preliminary data.</text>
</comment>
<name>A0A133XSN2_9ACTN</name>
<organism evidence="1 2">
    <name type="scientific">Atopobium deltae</name>
    <dbReference type="NCBI Taxonomy" id="1393034"/>
    <lineage>
        <taxon>Bacteria</taxon>
        <taxon>Bacillati</taxon>
        <taxon>Actinomycetota</taxon>
        <taxon>Coriobacteriia</taxon>
        <taxon>Coriobacteriales</taxon>
        <taxon>Atopobiaceae</taxon>
        <taxon>Atopobium</taxon>
    </lineage>
</organism>
<accession>A0A133XSN2</accession>
<sequence length="76" mass="8916">MADHSKFNHTSYNRLASFSEIDALITDKPLDERWRELLSKYKIAWYWIAKRWSAACAVVAGCWRGLQATDERITRP</sequence>